<protein>
    <recommendedName>
        <fullName evidence="3">N-acetyltransferase domain-containing protein</fullName>
    </recommendedName>
</protein>
<organism evidence="4 5">
    <name type="scientific">Dolosigranulum pigrum</name>
    <dbReference type="NCBI Taxonomy" id="29394"/>
    <lineage>
        <taxon>Bacteria</taxon>
        <taxon>Bacillati</taxon>
        <taxon>Bacillota</taxon>
        <taxon>Bacilli</taxon>
        <taxon>Lactobacillales</taxon>
        <taxon>Carnobacteriaceae</taxon>
        <taxon>Dolosigranulum</taxon>
    </lineage>
</organism>
<name>A0A1S8KMD9_9LACT</name>
<feature type="domain" description="N-acetyltransferase" evidence="3">
    <location>
        <begin position="1"/>
        <end position="167"/>
    </location>
</feature>
<dbReference type="PROSITE" id="PS51186">
    <property type="entry name" value="GNAT"/>
    <property type="match status" value="1"/>
</dbReference>
<dbReference type="InterPro" id="IPR016181">
    <property type="entry name" value="Acyl_CoA_acyltransferase"/>
</dbReference>
<evidence type="ECO:0000313" key="5">
    <source>
        <dbReference type="Proteomes" id="UP000190409"/>
    </source>
</evidence>
<dbReference type="Proteomes" id="UP000190409">
    <property type="component" value="Unassembled WGS sequence"/>
</dbReference>
<dbReference type="InterPro" id="IPR050832">
    <property type="entry name" value="Bact_Acetyltransf"/>
</dbReference>
<dbReference type="InterPro" id="IPR000182">
    <property type="entry name" value="GNAT_dom"/>
</dbReference>
<accession>A0A1S8KMD9</accession>
<sequence>MKIRHAKQSDAFAVACVLIDSWRETYQGIFPQSLLDNLDQATQTQRMLTAIKMSNMLVLENDAQQLIGFIGGGNNRQTAQFPFIDGELYALYVSLSAQGRGYGAKLVEAFETLMKELGYKGLLVKCLKENVNAQAFYQHMGFSTIGDQMLTLQESSVAETVLAKSINP</sequence>
<evidence type="ECO:0000259" key="3">
    <source>
        <dbReference type="PROSITE" id="PS51186"/>
    </source>
</evidence>
<proteinExistence type="predicted"/>
<dbReference type="RefSeq" id="WP_077862417.1">
    <property type="nucleotide sequence ID" value="NZ_CALFGV010000021.1"/>
</dbReference>
<comment type="caution">
    <text evidence="4">The sequence shown here is derived from an EMBL/GenBank/DDBJ whole genome shotgun (WGS) entry which is preliminary data.</text>
</comment>
<keyword evidence="1" id="KW-0808">Transferase</keyword>
<dbReference type="PANTHER" id="PTHR43877">
    <property type="entry name" value="AMINOALKYLPHOSPHONATE N-ACETYLTRANSFERASE-RELATED-RELATED"/>
    <property type="match status" value="1"/>
</dbReference>
<evidence type="ECO:0000256" key="1">
    <source>
        <dbReference type="ARBA" id="ARBA00022679"/>
    </source>
</evidence>
<dbReference type="EMBL" id="MUYF01000003">
    <property type="protein sequence ID" value="OOL80899.1"/>
    <property type="molecule type" value="Genomic_DNA"/>
</dbReference>
<dbReference type="Pfam" id="PF00583">
    <property type="entry name" value="Acetyltransf_1"/>
    <property type="match status" value="1"/>
</dbReference>
<keyword evidence="2" id="KW-0012">Acyltransferase</keyword>
<dbReference type="Gene3D" id="3.40.630.30">
    <property type="match status" value="1"/>
</dbReference>
<evidence type="ECO:0000256" key="2">
    <source>
        <dbReference type="ARBA" id="ARBA00023315"/>
    </source>
</evidence>
<dbReference type="AlphaFoldDB" id="A0A1S8KMD9"/>
<evidence type="ECO:0000313" key="4">
    <source>
        <dbReference type="EMBL" id="OOL80899.1"/>
    </source>
</evidence>
<gene>
    <name evidence="4" type="ORF">BWX42_03205</name>
</gene>
<dbReference type="CDD" id="cd04301">
    <property type="entry name" value="NAT_SF"/>
    <property type="match status" value="1"/>
</dbReference>
<dbReference type="SUPFAM" id="SSF55729">
    <property type="entry name" value="Acyl-CoA N-acyltransferases (Nat)"/>
    <property type="match status" value="1"/>
</dbReference>
<reference evidence="4 5" key="1">
    <citation type="submission" date="2017-01" db="EMBL/GenBank/DDBJ databases">
        <title>Complete Genome Sequence of Dolosigranulum pigrum isolated from a Patient with interstitial lung disease.</title>
        <authorList>
            <person name="Mukhopadhyay R."/>
            <person name="Joaquin J."/>
            <person name="Hogue R."/>
            <person name="Fitzgerald S."/>
            <person name="Jospin G."/>
            <person name="Eisen J.A."/>
            <person name="Chaturvedi V."/>
        </authorList>
    </citation>
    <scope>NUCLEOTIDE SEQUENCE [LARGE SCALE GENOMIC DNA]</scope>
    <source>
        <strain evidence="4 5">15S00348</strain>
    </source>
</reference>
<dbReference type="GO" id="GO:0016747">
    <property type="term" value="F:acyltransferase activity, transferring groups other than amino-acyl groups"/>
    <property type="evidence" value="ECO:0007669"/>
    <property type="project" value="InterPro"/>
</dbReference>